<dbReference type="Gene3D" id="1.25.40.10">
    <property type="entry name" value="Tetratricopeptide repeat domain"/>
    <property type="match status" value="1"/>
</dbReference>
<dbReference type="CDD" id="cd07302">
    <property type="entry name" value="CHD"/>
    <property type="match status" value="1"/>
</dbReference>
<gene>
    <name evidence="3" type="ORF">XH91_29580</name>
</gene>
<dbReference type="InterPro" id="IPR001054">
    <property type="entry name" value="A/G_cyclase"/>
</dbReference>
<dbReference type="InterPro" id="IPR019734">
    <property type="entry name" value="TPR_rpt"/>
</dbReference>
<dbReference type="SMART" id="SM00028">
    <property type="entry name" value="TPR"/>
    <property type="match status" value="4"/>
</dbReference>
<dbReference type="Proteomes" id="UP000288972">
    <property type="component" value="Chromosome"/>
</dbReference>
<dbReference type="EMBL" id="CP030053">
    <property type="protein sequence ID" value="QAU49102.1"/>
    <property type="molecule type" value="Genomic_DNA"/>
</dbReference>
<dbReference type="GO" id="GO:0004016">
    <property type="term" value="F:adenylate cyclase activity"/>
    <property type="evidence" value="ECO:0007669"/>
    <property type="project" value="UniProtKB-ARBA"/>
</dbReference>
<keyword evidence="1" id="KW-0802">TPR repeat</keyword>
<dbReference type="SMART" id="SM00044">
    <property type="entry name" value="CYCc"/>
    <property type="match status" value="1"/>
</dbReference>
<dbReference type="SUPFAM" id="SSF55073">
    <property type="entry name" value="Nucleotide cyclase"/>
    <property type="match status" value="1"/>
</dbReference>
<evidence type="ECO:0000313" key="4">
    <source>
        <dbReference type="Proteomes" id="UP000288972"/>
    </source>
</evidence>
<evidence type="ECO:0000259" key="2">
    <source>
        <dbReference type="PROSITE" id="PS50125"/>
    </source>
</evidence>
<proteinExistence type="predicted"/>
<dbReference type="InterPro" id="IPR029787">
    <property type="entry name" value="Nucleotide_cyclase"/>
</dbReference>
<dbReference type="KEGG" id="bgz:XH91_29580"/>
<evidence type="ECO:0000256" key="1">
    <source>
        <dbReference type="PROSITE-ProRule" id="PRU00339"/>
    </source>
</evidence>
<dbReference type="Pfam" id="PF00211">
    <property type="entry name" value="Guanylate_cyc"/>
    <property type="match status" value="1"/>
</dbReference>
<organism evidence="3 4">
    <name type="scientific">Bradyrhizobium guangzhouense</name>
    <dbReference type="NCBI Taxonomy" id="1325095"/>
    <lineage>
        <taxon>Bacteria</taxon>
        <taxon>Pseudomonadati</taxon>
        <taxon>Pseudomonadota</taxon>
        <taxon>Alphaproteobacteria</taxon>
        <taxon>Hyphomicrobiales</taxon>
        <taxon>Nitrobacteraceae</taxon>
        <taxon>Bradyrhizobium</taxon>
    </lineage>
</organism>
<dbReference type="GO" id="GO:0035556">
    <property type="term" value="P:intracellular signal transduction"/>
    <property type="evidence" value="ECO:0007669"/>
    <property type="project" value="InterPro"/>
</dbReference>
<dbReference type="GO" id="GO:0006171">
    <property type="term" value="P:cAMP biosynthetic process"/>
    <property type="evidence" value="ECO:0007669"/>
    <property type="project" value="TreeGrafter"/>
</dbReference>
<dbReference type="Gene3D" id="3.40.50.10070">
    <property type="entry name" value="TolB, N-terminal domain"/>
    <property type="match status" value="1"/>
</dbReference>
<dbReference type="InterPro" id="IPR011990">
    <property type="entry name" value="TPR-like_helical_dom_sf"/>
</dbReference>
<dbReference type="PANTHER" id="PTHR43081">
    <property type="entry name" value="ADENYLATE CYCLASE, TERMINAL-DIFFERENTIATION SPECIFIC-RELATED"/>
    <property type="match status" value="1"/>
</dbReference>
<feature type="repeat" description="TPR" evidence="1">
    <location>
        <begin position="465"/>
        <end position="498"/>
    </location>
</feature>
<dbReference type="PANTHER" id="PTHR43081:SF19">
    <property type="entry name" value="PH-SENSITIVE ADENYLATE CYCLASE RV1264"/>
    <property type="match status" value="1"/>
</dbReference>
<dbReference type="InterPro" id="IPR050697">
    <property type="entry name" value="Adenylyl/Guanylyl_Cyclase_3/4"/>
</dbReference>
<dbReference type="AlphaFoldDB" id="A0AAE5X573"/>
<dbReference type="Gene3D" id="3.30.70.1230">
    <property type="entry name" value="Nucleotide cyclase"/>
    <property type="match status" value="1"/>
</dbReference>
<dbReference type="Pfam" id="PF13181">
    <property type="entry name" value="TPR_8"/>
    <property type="match status" value="1"/>
</dbReference>
<dbReference type="PROSITE" id="PS50125">
    <property type="entry name" value="GUANYLATE_CYCLASE_2"/>
    <property type="match status" value="1"/>
</dbReference>
<protein>
    <submittedName>
        <fullName evidence="3">Adenylate/guanylate cyclase domain-containing protein</fullName>
    </submittedName>
</protein>
<feature type="domain" description="Guanylate cyclase" evidence="2">
    <location>
        <begin position="26"/>
        <end position="140"/>
    </location>
</feature>
<sequence>MILPATQVASGQRMSDLGEVSRKLVAVFAADVEGYSRLMGTDEVGTLKGLTERRTILDKLIGDNRGRIANTAGDSVLAEFGSAVDAVQCAVEAQAALAEANAGVPFDKRINFRMGVHIGDVMVRAGDLFGDGVNIAARLQTLAKAGTVCISGAAYDQVRKVLPLTFTDLGSQQVKNIDEPIRVYQIGSVVDVGPTVEHSGTLPLPDKPSLAVLPFQNMSGDPEQEYFADGMAEDIITALSRFTTLFVIARNSSFTFKGKSVDVRHVGRELGVRYVLEGSIRRAGGRLRITAQLIDAAHNKHVWAERLDGDIGDIFDLQDALTAKIVNSVSLWVEKAELERVRTKPTTDLDAYELYVKGMALQRYERRFEEAYRLFVQAFTLDPGYAAAYAMAGYTLCFQHISYGSPIPPEVRSEALGLAQKVATLPHEDAHALARAAHILSFIGQQYDLAKELADRAVTLNPSHGYCWMSRGWVSINYGEAEAAIECFMRVLRLDPLDPHQAYAWTGLACAYNALEQYETGFQWAMKAVEAHPLMYTLAYLVINAVPAGRMIEARDALSKMLRFRPDLTVRDTLQLCLTKDTAWLERMARAFREVGLPE</sequence>
<evidence type="ECO:0000313" key="3">
    <source>
        <dbReference type="EMBL" id="QAU49102.1"/>
    </source>
</evidence>
<dbReference type="PROSITE" id="PS50005">
    <property type="entry name" value="TPR"/>
    <property type="match status" value="1"/>
</dbReference>
<name>A0AAE5X573_9BRAD</name>
<reference evidence="3 4" key="1">
    <citation type="submission" date="2018-06" db="EMBL/GenBank/DDBJ databases">
        <title>Comparative genomics of rhizobia nodulating Arachis hypogaea in China.</title>
        <authorList>
            <person name="Li Y."/>
        </authorList>
    </citation>
    <scope>NUCLEOTIDE SEQUENCE [LARGE SCALE GENOMIC DNA]</scope>
    <source>
        <strain evidence="3 4">CCBAU 51670</strain>
    </source>
</reference>
<dbReference type="SUPFAM" id="SSF48452">
    <property type="entry name" value="TPR-like"/>
    <property type="match status" value="1"/>
</dbReference>
<accession>A0AAE5X573</accession>